<protein>
    <submittedName>
        <fullName evidence="2">Uncharacterized protein</fullName>
    </submittedName>
</protein>
<evidence type="ECO:0000313" key="2">
    <source>
        <dbReference type="EMBL" id="ETL34299.1"/>
    </source>
</evidence>
<name>W2IJ77_PHYNI</name>
<proteinExistence type="predicted"/>
<dbReference type="EMBL" id="KI674369">
    <property type="protein sequence ID" value="ETL34299.1"/>
    <property type="molecule type" value="Genomic_DNA"/>
</dbReference>
<feature type="chain" id="PRO_5004818299" evidence="1">
    <location>
        <begin position="17"/>
        <end position="107"/>
    </location>
</feature>
<dbReference type="VEuPathDB" id="FungiDB:PPTG_14130"/>
<accession>W2IJ77</accession>
<feature type="signal peptide" evidence="1">
    <location>
        <begin position="1"/>
        <end position="16"/>
    </location>
</feature>
<sequence>MFVLLITNILWVLSSPLPTDPTISWGSDYCNVGSICTGHSVSLNEEDPLTSFRLVNPKDGAVDVLPIEFKFLINARSTEEYEDYYADANVCVELNGLWTKCKAPGSP</sequence>
<dbReference type="Proteomes" id="UP000053864">
    <property type="component" value="Unassembled WGS sequence"/>
</dbReference>
<keyword evidence="1" id="KW-0732">Signal</keyword>
<organism evidence="2">
    <name type="scientific">Phytophthora nicotianae</name>
    <name type="common">Potato buckeye rot agent</name>
    <name type="synonym">Phytophthora parasitica</name>
    <dbReference type="NCBI Taxonomy" id="4792"/>
    <lineage>
        <taxon>Eukaryota</taxon>
        <taxon>Sar</taxon>
        <taxon>Stramenopiles</taxon>
        <taxon>Oomycota</taxon>
        <taxon>Peronosporomycetes</taxon>
        <taxon>Peronosporales</taxon>
        <taxon>Peronosporaceae</taxon>
        <taxon>Phytophthora</taxon>
    </lineage>
</organism>
<gene>
    <name evidence="2" type="ORF">L916_13462</name>
</gene>
<evidence type="ECO:0000256" key="1">
    <source>
        <dbReference type="SAM" id="SignalP"/>
    </source>
</evidence>
<dbReference type="AlphaFoldDB" id="W2IJ77"/>
<reference evidence="2" key="1">
    <citation type="submission" date="2013-11" db="EMBL/GenBank/DDBJ databases">
        <title>The Genome Sequence of Phytophthora parasitica CJ05E6.</title>
        <authorList>
            <consortium name="The Broad Institute Genomics Platform"/>
            <person name="Russ C."/>
            <person name="Tyler B."/>
            <person name="Panabieres F."/>
            <person name="Shan W."/>
            <person name="Tripathy S."/>
            <person name="Grunwald N."/>
            <person name="Machado M."/>
            <person name="Johnson C.S."/>
            <person name="Arredondo F."/>
            <person name="Hong C."/>
            <person name="Coffey M."/>
            <person name="Young S.K."/>
            <person name="Zeng Q."/>
            <person name="Gargeya S."/>
            <person name="Fitzgerald M."/>
            <person name="Abouelleil A."/>
            <person name="Alvarado L."/>
            <person name="Chapman S.B."/>
            <person name="Gainer-Dewar J."/>
            <person name="Goldberg J."/>
            <person name="Griggs A."/>
            <person name="Gujja S."/>
            <person name="Hansen M."/>
            <person name="Howarth C."/>
            <person name="Imamovic A."/>
            <person name="Ireland A."/>
            <person name="Larimer J."/>
            <person name="McCowan C."/>
            <person name="Murphy C."/>
            <person name="Pearson M."/>
            <person name="Poon T.W."/>
            <person name="Priest M."/>
            <person name="Roberts A."/>
            <person name="Saif S."/>
            <person name="Shea T."/>
            <person name="Sykes S."/>
            <person name="Wortman J."/>
            <person name="Nusbaum C."/>
            <person name="Birren B."/>
        </authorList>
    </citation>
    <scope>NUCLEOTIDE SEQUENCE [LARGE SCALE GENOMIC DNA]</scope>
    <source>
        <strain evidence="2">CJ05E6</strain>
    </source>
</reference>